<organism evidence="1 2">
    <name type="scientific">Sphingomonas trueperi</name>
    <dbReference type="NCBI Taxonomy" id="53317"/>
    <lineage>
        <taxon>Bacteria</taxon>
        <taxon>Pseudomonadati</taxon>
        <taxon>Pseudomonadota</taxon>
        <taxon>Alphaproteobacteria</taxon>
        <taxon>Sphingomonadales</taxon>
        <taxon>Sphingomonadaceae</taxon>
        <taxon>Sphingomonas</taxon>
    </lineage>
</organism>
<keyword evidence="2" id="KW-1185">Reference proteome</keyword>
<dbReference type="AlphaFoldDB" id="A0A7X5Y1G9"/>
<dbReference type="Proteomes" id="UP000531251">
    <property type="component" value="Unassembled WGS sequence"/>
</dbReference>
<dbReference type="RefSeq" id="WP_125974807.1">
    <property type="nucleotide sequence ID" value="NZ_BAAADY010000016.1"/>
</dbReference>
<reference evidence="1 2" key="1">
    <citation type="submission" date="2020-03" db="EMBL/GenBank/DDBJ databases">
        <title>Genomic Encyclopedia of Type Strains, Phase IV (KMG-IV): sequencing the most valuable type-strain genomes for metagenomic binning, comparative biology and taxonomic classification.</title>
        <authorList>
            <person name="Goeker M."/>
        </authorList>
    </citation>
    <scope>NUCLEOTIDE SEQUENCE [LARGE SCALE GENOMIC DNA]</scope>
    <source>
        <strain evidence="1 2">DSM 7225</strain>
    </source>
</reference>
<protein>
    <submittedName>
        <fullName evidence="1">Uncharacterized protein</fullName>
    </submittedName>
</protein>
<dbReference type="EMBL" id="JAATJB010000014">
    <property type="protein sequence ID" value="NJB99337.1"/>
    <property type="molecule type" value="Genomic_DNA"/>
</dbReference>
<evidence type="ECO:0000313" key="1">
    <source>
        <dbReference type="EMBL" id="NJB99337.1"/>
    </source>
</evidence>
<proteinExistence type="predicted"/>
<name>A0A7X5Y1G9_9SPHN</name>
<sequence>MPADSRFVGNSIEELLVALAEGLREAQSALDSGQQVDASGRPVAGYHLPFLDFTINVNMSTQTDSGGRPIALMFQAAPPQSSTTTAIQSNITGRLVAIPPGNGLPVPNIVVTTGVNIGGEAAITVKATNSAGELLVNQAIEINIDDAASAHLSAGRGRDDFSRAAGTRLKDGLLSTGPDGIATTRLIIGKDQRPGIVALVANIGPYTARGAVPLEMLG</sequence>
<accession>A0A7X5Y1G9</accession>
<comment type="caution">
    <text evidence="1">The sequence shown here is derived from an EMBL/GenBank/DDBJ whole genome shotgun (WGS) entry which is preliminary data.</text>
</comment>
<evidence type="ECO:0000313" key="2">
    <source>
        <dbReference type="Proteomes" id="UP000531251"/>
    </source>
</evidence>
<gene>
    <name evidence="1" type="ORF">GGR89_003678</name>
</gene>